<feature type="non-terminal residue" evidence="1">
    <location>
        <position position="1"/>
    </location>
</feature>
<name>A0A093V795_TALMA</name>
<comment type="caution">
    <text evidence="1">The sequence shown here is derived from an EMBL/GenBank/DDBJ whole genome shotgun (WGS) entry which is preliminary data.</text>
</comment>
<reference evidence="1" key="2">
    <citation type="journal article" date="2014" name="PLoS Genet.">
        <title>Signature gene expression reveals novel clues to the molecular mechanisms of dimorphic transition in Penicillium marneffei.</title>
        <authorList>
            <person name="Yang E."/>
            <person name="Wang G."/>
            <person name="Cai J."/>
            <person name="Woo P.C."/>
            <person name="Lau S.K."/>
            <person name="Yuen K.-Y."/>
            <person name="Chow W.-N."/>
            <person name="Lin X."/>
        </authorList>
    </citation>
    <scope>NUCLEOTIDE SEQUENCE</scope>
    <source>
        <strain evidence="1">PM1</strain>
    </source>
</reference>
<proteinExistence type="predicted"/>
<dbReference type="HOGENOM" id="CLU_126898_0_0_1"/>
<accession>A0A093V795</accession>
<dbReference type="AlphaFoldDB" id="A0A093V795"/>
<gene>
    <name evidence="1" type="ORF">GQ26_0430610</name>
</gene>
<reference key="1">
    <citation type="journal article" date="2014" name="PLoS Genet.">
        <title>Signature Gene Expression Reveals Novel Clues to the Molecular Mechanisms of Dimorphic Transition in Penicillium marneffei.</title>
        <authorList>
            <person name="Yang E."/>
            <person name="Wang G."/>
            <person name="Cai J."/>
            <person name="Woo P.C."/>
            <person name="Lau S.K."/>
            <person name="Yuen K.-Y."/>
            <person name="Chow W.-N."/>
            <person name="Lin X."/>
        </authorList>
    </citation>
    <scope>NUCLEOTIDE SEQUENCE [LARGE SCALE GENOMIC DNA]</scope>
    <source>
        <strain>PM1</strain>
    </source>
</reference>
<protein>
    <submittedName>
        <fullName evidence="1">Iron deficiency-induced protein A</fullName>
    </submittedName>
</protein>
<organism evidence="1">
    <name type="scientific">Talaromyces marneffei PM1</name>
    <dbReference type="NCBI Taxonomy" id="1077442"/>
    <lineage>
        <taxon>Eukaryota</taxon>
        <taxon>Fungi</taxon>
        <taxon>Dikarya</taxon>
        <taxon>Ascomycota</taxon>
        <taxon>Pezizomycotina</taxon>
        <taxon>Eurotiomycetes</taxon>
        <taxon>Eurotiomycetidae</taxon>
        <taxon>Eurotiales</taxon>
        <taxon>Trichocomaceae</taxon>
        <taxon>Talaromyces</taxon>
        <taxon>Talaromyces sect. Talaromyces</taxon>
    </lineage>
</organism>
<dbReference type="EMBL" id="JPOX01000043">
    <property type="protein sequence ID" value="KFX42576.1"/>
    <property type="molecule type" value="Genomic_DNA"/>
</dbReference>
<evidence type="ECO:0000313" key="1">
    <source>
        <dbReference type="EMBL" id="KFX42576.1"/>
    </source>
</evidence>
<sequence length="183" mass="19949">GFPASHHGRPSANSKGAKQKTLYLEALRNIRRKLGDTGVVLCAAGVGSSAIANMTEEERVFLPSKISEKWGEIQVDIFKEIAEGLSKGTSLTAVNGDVYELNIEDLQKIAAMPGQISGIIRLTDPYNRYQSSHVVFNTFLMTYPTSIDPEPLNHHNLSQGTTTRCPAHSVPTISTYVPFSSVM</sequence>